<evidence type="ECO:0000313" key="3">
    <source>
        <dbReference type="EMBL" id="RZS63012.1"/>
    </source>
</evidence>
<keyword evidence="2" id="KW-0472">Membrane</keyword>
<feature type="transmembrane region" description="Helical" evidence="2">
    <location>
        <begin position="31"/>
        <end position="52"/>
    </location>
</feature>
<reference evidence="3 4" key="1">
    <citation type="submission" date="2019-02" db="EMBL/GenBank/DDBJ databases">
        <title>Sequencing the genomes of 1000 actinobacteria strains.</title>
        <authorList>
            <person name="Klenk H.-P."/>
        </authorList>
    </citation>
    <scope>NUCLEOTIDE SEQUENCE [LARGE SCALE GENOMIC DNA]</scope>
    <source>
        <strain evidence="3 4">DSM 16932</strain>
    </source>
</reference>
<organism evidence="3 4">
    <name type="scientific">Xylanimonas ulmi</name>
    <dbReference type="NCBI Taxonomy" id="228973"/>
    <lineage>
        <taxon>Bacteria</taxon>
        <taxon>Bacillati</taxon>
        <taxon>Actinomycetota</taxon>
        <taxon>Actinomycetes</taxon>
        <taxon>Micrococcales</taxon>
        <taxon>Promicromonosporaceae</taxon>
        <taxon>Xylanimonas</taxon>
    </lineage>
</organism>
<evidence type="ECO:0000256" key="2">
    <source>
        <dbReference type="SAM" id="Phobius"/>
    </source>
</evidence>
<name>A0A4Q7M8K5_9MICO</name>
<proteinExistence type="predicted"/>
<protein>
    <submittedName>
        <fullName evidence="3">Uncharacterized protein</fullName>
    </submittedName>
</protein>
<evidence type="ECO:0000313" key="4">
    <source>
        <dbReference type="Proteomes" id="UP000293852"/>
    </source>
</evidence>
<keyword evidence="2" id="KW-0812">Transmembrane</keyword>
<gene>
    <name evidence="3" type="ORF">EV386_3369</name>
</gene>
<keyword evidence="4" id="KW-1185">Reference proteome</keyword>
<dbReference type="AlphaFoldDB" id="A0A4Q7M8K5"/>
<comment type="caution">
    <text evidence="3">The sequence shown here is derived from an EMBL/GenBank/DDBJ whole genome shotgun (WGS) entry which is preliminary data.</text>
</comment>
<accession>A0A4Q7M8K5</accession>
<feature type="region of interest" description="Disordered" evidence="1">
    <location>
        <begin position="1"/>
        <end position="23"/>
    </location>
</feature>
<dbReference type="OrthoDB" id="5140693at2"/>
<feature type="compositionally biased region" description="Low complexity" evidence="1">
    <location>
        <begin position="1"/>
        <end position="16"/>
    </location>
</feature>
<dbReference type="RefSeq" id="WP_130416432.1">
    <property type="nucleotide sequence ID" value="NZ_SGWX01000001.1"/>
</dbReference>
<dbReference type="Proteomes" id="UP000293852">
    <property type="component" value="Unassembled WGS sequence"/>
</dbReference>
<keyword evidence="2" id="KW-1133">Transmembrane helix</keyword>
<evidence type="ECO:0000256" key="1">
    <source>
        <dbReference type="SAM" id="MobiDB-lite"/>
    </source>
</evidence>
<sequence>MTDGGAQRPRSSAQARPPRRPSPAVIRRRRIVVASLAGALVLVVALVTALWWPGFAVPDPLPTPTATVTAPVPTPTISPAERTGEQTALTKALPDAVLAHTQQGIENLPQWQEEDSATESWTVTYADGTGADATTITLQVGQWAKAEAATSFYEAQVKAAGNPVKQGDVLVDDQVVGAYALVHTDGGAVLWWHNGTVVLSAQGPADAVEDFYSAFPL</sequence>
<dbReference type="EMBL" id="SGWX01000001">
    <property type="protein sequence ID" value="RZS63012.1"/>
    <property type="molecule type" value="Genomic_DNA"/>
</dbReference>